<accession>A0A8J2IBN8</accession>
<evidence type="ECO:0000256" key="3">
    <source>
        <dbReference type="ARBA" id="ARBA00022833"/>
    </source>
</evidence>
<protein>
    <recommendedName>
        <fullName evidence="4">CENP-V/GFA domain-containing protein</fullName>
    </recommendedName>
</protein>
<dbReference type="RefSeq" id="XP_043171368.1">
    <property type="nucleotide sequence ID" value="XM_043315433.1"/>
</dbReference>
<dbReference type="AlphaFoldDB" id="A0A8J2IBN8"/>
<dbReference type="GO" id="GO:0016846">
    <property type="term" value="F:carbon-sulfur lyase activity"/>
    <property type="evidence" value="ECO:0007669"/>
    <property type="project" value="InterPro"/>
</dbReference>
<evidence type="ECO:0000256" key="1">
    <source>
        <dbReference type="ARBA" id="ARBA00005495"/>
    </source>
</evidence>
<dbReference type="GO" id="GO:0046872">
    <property type="term" value="F:metal ion binding"/>
    <property type="evidence" value="ECO:0007669"/>
    <property type="project" value="UniProtKB-KW"/>
</dbReference>
<dbReference type="EMBL" id="CAJRGZ010000022">
    <property type="protein sequence ID" value="CAG5174512.1"/>
    <property type="molecule type" value="Genomic_DNA"/>
</dbReference>
<reference evidence="5" key="1">
    <citation type="submission" date="2021-05" db="EMBL/GenBank/DDBJ databases">
        <authorList>
            <person name="Stam R."/>
        </authorList>
    </citation>
    <scope>NUCLEOTIDE SEQUENCE</scope>
    <source>
        <strain evidence="5">CS162</strain>
    </source>
</reference>
<name>A0A8J2IBN8_9PLEO</name>
<keyword evidence="2" id="KW-0479">Metal-binding</keyword>
<proteinExistence type="inferred from homology"/>
<dbReference type="Gene3D" id="3.90.1590.10">
    <property type="entry name" value="glutathione-dependent formaldehyde- activating enzyme (gfa)"/>
    <property type="match status" value="1"/>
</dbReference>
<feature type="domain" description="CENP-V/GFA" evidence="4">
    <location>
        <begin position="2"/>
        <end position="76"/>
    </location>
</feature>
<evidence type="ECO:0000259" key="4">
    <source>
        <dbReference type="Pfam" id="PF04828"/>
    </source>
</evidence>
<dbReference type="SUPFAM" id="SSF51316">
    <property type="entry name" value="Mss4-like"/>
    <property type="match status" value="1"/>
</dbReference>
<organism evidence="5 6">
    <name type="scientific">Alternaria atra</name>
    <dbReference type="NCBI Taxonomy" id="119953"/>
    <lineage>
        <taxon>Eukaryota</taxon>
        <taxon>Fungi</taxon>
        <taxon>Dikarya</taxon>
        <taxon>Ascomycota</taxon>
        <taxon>Pezizomycotina</taxon>
        <taxon>Dothideomycetes</taxon>
        <taxon>Pleosporomycetidae</taxon>
        <taxon>Pleosporales</taxon>
        <taxon>Pleosporineae</taxon>
        <taxon>Pleosporaceae</taxon>
        <taxon>Alternaria</taxon>
        <taxon>Alternaria sect. Ulocladioides</taxon>
    </lineage>
</organism>
<dbReference type="Proteomes" id="UP000676310">
    <property type="component" value="Unassembled WGS sequence"/>
</dbReference>
<dbReference type="Pfam" id="PF04828">
    <property type="entry name" value="GFA"/>
    <property type="match status" value="1"/>
</dbReference>
<evidence type="ECO:0000313" key="6">
    <source>
        <dbReference type="Proteomes" id="UP000676310"/>
    </source>
</evidence>
<gene>
    <name evidence="5" type="ORF">ALTATR162_LOCUS7804</name>
</gene>
<keyword evidence="3" id="KW-0862">Zinc</keyword>
<evidence type="ECO:0000256" key="2">
    <source>
        <dbReference type="ARBA" id="ARBA00022723"/>
    </source>
</evidence>
<comment type="similarity">
    <text evidence="1">Belongs to the Gfa family.</text>
</comment>
<dbReference type="GeneID" id="67019845"/>
<keyword evidence="6" id="KW-1185">Reference proteome</keyword>
<dbReference type="InterPro" id="IPR011057">
    <property type="entry name" value="Mss4-like_sf"/>
</dbReference>
<dbReference type="OrthoDB" id="2212170at2759"/>
<evidence type="ECO:0000313" key="5">
    <source>
        <dbReference type="EMBL" id="CAG5174512.1"/>
    </source>
</evidence>
<dbReference type="InterPro" id="IPR006913">
    <property type="entry name" value="CENP-V/GFA"/>
</dbReference>
<sequence>MLVPISALEVTSGTPRKCSFVHESGMKFNTTFCGDCGSMLGKVTEDEAYKGMFILSVGLLDEDISKFKPDTELWVKYRASWITPIEGAAQAQTFS</sequence>
<comment type="caution">
    <text evidence="5">The sequence shown here is derived from an EMBL/GenBank/DDBJ whole genome shotgun (WGS) entry which is preliminary data.</text>
</comment>